<keyword evidence="6" id="KW-0804">Transcription</keyword>
<dbReference type="GO" id="GO:0003713">
    <property type="term" value="F:transcription coactivator activity"/>
    <property type="evidence" value="ECO:0007669"/>
    <property type="project" value="TreeGrafter"/>
</dbReference>
<organism evidence="10 11">
    <name type="scientific">Trichuris trichiura</name>
    <name type="common">Whipworm</name>
    <name type="synonym">Trichocephalus trichiurus</name>
    <dbReference type="NCBI Taxonomy" id="36087"/>
    <lineage>
        <taxon>Eukaryota</taxon>
        <taxon>Metazoa</taxon>
        <taxon>Ecdysozoa</taxon>
        <taxon>Nematoda</taxon>
        <taxon>Enoplea</taxon>
        <taxon>Dorylaimia</taxon>
        <taxon>Trichinellida</taxon>
        <taxon>Trichuridae</taxon>
        <taxon>Trichuris</taxon>
    </lineage>
</organism>
<evidence type="ECO:0000256" key="6">
    <source>
        <dbReference type="ARBA" id="ARBA00023163"/>
    </source>
</evidence>
<evidence type="ECO:0000313" key="11">
    <source>
        <dbReference type="Proteomes" id="UP000030665"/>
    </source>
</evidence>
<dbReference type="GO" id="GO:0016592">
    <property type="term" value="C:mediator complex"/>
    <property type="evidence" value="ECO:0007669"/>
    <property type="project" value="InterPro"/>
</dbReference>
<dbReference type="EMBL" id="HG805839">
    <property type="protein sequence ID" value="CDW53071.1"/>
    <property type="molecule type" value="Genomic_DNA"/>
</dbReference>
<dbReference type="InterPro" id="IPR021990">
    <property type="entry name" value="Mediator_Med12_LCEWAV"/>
</dbReference>
<dbReference type="STRING" id="36087.A0A077YZ03"/>
<dbReference type="PANTHER" id="PTHR46007">
    <property type="entry name" value="MEDIATOR OF RNA POLYMERASE II TRANSCRIPTION SUBUNIT 12"/>
    <property type="match status" value="1"/>
</dbReference>
<feature type="compositionally biased region" description="Basic residues" evidence="8">
    <location>
        <begin position="1683"/>
        <end position="1698"/>
    </location>
</feature>
<keyword evidence="5" id="KW-0010">Activator</keyword>
<feature type="domain" description="Mediator complex subunit Med12" evidence="9">
    <location>
        <begin position="99"/>
        <end position="163"/>
    </location>
</feature>
<comment type="subcellular location">
    <subcellularLocation>
        <location evidence="1">Nucleus</location>
    </subcellularLocation>
</comment>
<feature type="compositionally biased region" description="Polar residues" evidence="8">
    <location>
        <begin position="2016"/>
        <end position="2026"/>
    </location>
</feature>
<accession>A0A077YZ03</accession>
<dbReference type="SMART" id="SM01281">
    <property type="entry name" value="Med12"/>
    <property type="match status" value="1"/>
</dbReference>
<feature type="region of interest" description="Disordered" evidence="8">
    <location>
        <begin position="1675"/>
        <end position="1707"/>
    </location>
</feature>
<evidence type="ECO:0000256" key="4">
    <source>
        <dbReference type="ARBA" id="ARBA00023015"/>
    </source>
</evidence>
<evidence type="ECO:0000256" key="8">
    <source>
        <dbReference type="SAM" id="MobiDB-lite"/>
    </source>
</evidence>
<evidence type="ECO:0000256" key="5">
    <source>
        <dbReference type="ARBA" id="ARBA00023159"/>
    </source>
</evidence>
<keyword evidence="11" id="KW-1185">Reference proteome</keyword>
<evidence type="ECO:0000259" key="9">
    <source>
        <dbReference type="SMART" id="SM01281"/>
    </source>
</evidence>
<feature type="compositionally biased region" description="Polar residues" evidence="8">
    <location>
        <begin position="2046"/>
        <end position="2060"/>
    </location>
</feature>
<dbReference type="Pfam" id="PF12145">
    <property type="entry name" value="Med12-LCEWAV"/>
    <property type="match status" value="1"/>
</dbReference>
<evidence type="ECO:0000313" key="10">
    <source>
        <dbReference type="EMBL" id="CDW53071.1"/>
    </source>
</evidence>
<dbReference type="OrthoDB" id="20828at2759"/>
<reference evidence="10" key="2">
    <citation type="submission" date="2014-03" db="EMBL/GenBank/DDBJ databases">
        <title>The whipworm genome and dual-species transcriptomics of an intimate host-pathogen interaction.</title>
        <authorList>
            <person name="Foth B.J."/>
            <person name="Tsai I.J."/>
            <person name="Reid A.J."/>
            <person name="Bancroft A.J."/>
            <person name="Nichol S."/>
            <person name="Tracey A."/>
            <person name="Holroyd N."/>
            <person name="Cotton J.A."/>
            <person name="Stanley E.J."/>
            <person name="Zarowiecki M."/>
            <person name="Liu J.Z."/>
            <person name="Huckvale T."/>
            <person name="Cooper P.J."/>
            <person name="Grencis R.K."/>
            <person name="Berriman M."/>
        </authorList>
    </citation>
    <scope>NUCLEOTIDE SEQUENCE [LARGE SCALE GENOMIC DNA]</scope>
</reference>
<feature type="region of interest" description="Disordered" evidence="8">
    <location>
        <begin position="2006"/>
        <end position="2060"/>
    </location>
</feature>
<keyword evidence="4" id="KW-0805">Transcription regulation</keyword>
<sequence>MASCLIAWEKKFLKRPKLGPPDCYPQDPKQSEDELTAEKVRQGYLFKTPLSCEYETARSAKFDESLDDCLTKVLQSHNAIAARKAELNALQDAGRKKAGFKEPSIWHLAAKPKAQDAWFKDLSGNKPLVILGKRFPFLNKREEILTTLAEVNVSMVRAMWFLKMTNAQIAQQQECGKMKKKQVNDPYTDWAQLVLKYLRDLIMKLSDHYAITTEGSINVEVETAYRHWQYATKLSCYMFEEGLFDKEVFLNGILDIFSDKACDGEVGLLKLIVPLVLQLIDGFLSSVILSRRLGYLACKVLASMYCCGVEGSGSDIRKSWNPEHFNCQFHRTVLLGLSAVVHAILIDCPTAFVWNEMKTDDMSGNSKAYLCGSPLDILPCNPSELPMIADSSTELVRKRLENLQLHVKERSGVVESHWSFSKCERAGLSTVIQHLLTILDCLDTFKFEYVDETNHIDALYSKVFFSDGKEMEDQDSVVVRFLCHWAVTNHRYGSHRALVVTRLLSKRQATYKKASNIPQFPFQTALFKYLDNEAPNLGEMCSSVDIQQFTNLVLLFSHLIQSNIFSHDQYVSTLVSSGVLKSGGSCSSGGPAPGMTPTSSNIVAPLPLADDLKQFESIDFNVLRESEDARLDLDKMMAMQEKCNANAASESNVKKTGTKLSKHYFNVLHFPLPQDEQYRHDCNQRQLLIFGLTADRDCRRHVLKKITKELNKLWCRKASIEFSPVAPPRIKKVFDSESLNLLSRKMQNLVFFDQHAVTDSCCDTCIEHLSDFACGYSNHLPTVENLDFFLSILEESCNFFSMTEFVEAIVTILPRLEAQIKERRLDGGDSITLHYALCIVGYLRKHHCYLIQLESVICNIWRRLFLHIKSKTVLSSFSAERCIWVYVHDLYECCTFIRASHADLYLNCRERIQRYLCFEAKPSCCSDVRGLLAEMQHDNTLSALFDSANLIIEPNLIQRLVENSNFRYVFAVSAFKAVCKVSVESERLFQIVQFCTDVTALCPHLNADWIAILRVLCFPTCMGQDKCYYESLLEVDVSNTAIYPSLAVLVTSLLRRLCFRLEDFTLHVAFPALLPFWKHPESPKVEDAFEASAKLTLYLLGKIFYFDFFGTFVNQRKALSARSKGELYLMYSSADGMVPESILTLLISVLMLDDSNGNEVKTPSALKDILDTSKALQNDSCTADEQLSVMARDLLEQICKQEWIKRKFLHSTGLFDTKRLLNPLVNHAQAQRLLRMIMRSESEKALMQKFELCSTKRELVSRILENLTIMNLWVSQTDLQLLLKQVQNLQNESLHLIDTIAKAVMEVFQLQTSGSSNERNEGKEENSLIFDTSFDEIPPFWLMASLVARLPTFVQGRVLKAAASILENYQARRERNLLAQSSSLLGQQPFLSLLSTCLKGQDDQREGLLCSLLKQVQEFVLRVKEDPYVLCDSAVANEMYGALQLRLGLVGGMFDMVCKNFLCILLMSCLMPDNASFSFSGQERSSDDCKRLYNNVIKKLKKELGDRYFPSMKHVYQLLPIPRHTMDVIVCDAYGSQPQKSSKSGSSSSLVTFASNDVVQRKGLQIVSKEKLNPWEIIEGYSRENNGLRWSWFQGVKLDIQPETLLQQMIRMLPHDHHNALNRPPMPGELRSNPFLEALQVHYNPSSSDTAGMDKLPSAKTSVSGIAGLSQEFSGQIQTPRTTKGRAKKASTRGRKSSRSAAAAAAGMNSPMVVGRPMNVSQMQVNPVGPYGYYPQQMPVGNAPSMSGYGGAQMWPMNMPANNNSMVAPVGQSMAASYQTRSFPSTPMQSMPSSSGKQAISAMIRGRQPSGSGGQQMVMAGGSSTHVGGPMPPSHGYLPQSMNSMSNDAGYNPSLQHMQMQMDTQRQQQQQQMMQESMMDQQVRPSLQRTMVVQQQAAQHPIAQQMAQPGSSYAGYSTFSNNVTNRMPISGPQQRDNYAHVQNFAPAANYGNQYYQQQNNGGPVRMMQSEMMSPNNVRYGQPNALPPNYQIQNQQMRPAAAAYMAQHQQPAPAYPTGQQQYQSPNQGLPVYQGQRFPQYANAPGQEFSQNQQMNYYPSHY</sequence>
<comment type="similarity">
    <text evidence="2">Belongs to the Mediator complex subunit 12 family.</text>
</comment>
<dbReference type="InterPro" id="IPR019035">
    <property type="entry name" value="Mediator_Med12"/>
</dbReference>
<keyword evidence="3" id="KW-0678">Repressor</keyword>
<proteinExistence type="inferred from homology"/>
<evidence type="ECO:0000256" key="7">
    <source>
        <dbReference type="ARBA" id="ARBA00023242"/>
    </source>
</evidence>
<dbReference type="PANTHER" id="PTHR46007:SF11">
    <property type="entry name" value="MEDIATOR OF RNA POLYMERASE II TRANSCRIPTION SUBUNIT 12"/>
    <property type="match status" value="1"/>
</dbReference>
<dbReference type="AlphaFoldDB" id="A0A077YZ03"/>
<name>A0A077YZ03_TRITR</name>
<dbReference type="Pfam" id="PF09497">
    <property type="entry name" value="Med12"/>
    <property type="match status" value="1"/>
</dbReference>
<evidence type="ECO:0000256" key="2">
    <source>
        <dbReference type="ARBA" id="ARBA00010289"/>
    </source>
</evidence>
<keyword evidence="7" id="KW-0539">Nucleus</keyword>
<dbReference type="Proteomes" id="UP000030665">
    <property type="component" value="Unassembled WGS sequence"/>
</dbReference>
<gene>
    <name evidence="10" type="ORF">TTRE_0000133401</name>
</gene>
<evidence type="ECO:0000256" key="1">
    <source>
        <dbReference type="ARBA" id="ARBA00004123"/>
    </source>
</evidence>
<reference evidence="10" key="1">
    <citation type="submission" date="2014-01" db="EMBL/GenBank/DDBJ databases">
        <authorList>
            <person name="Aslett M."/>
        </authorList>
    </citation>
    <scope>NUCLEOTIDE SEQUENCE</scope>
</reference>
<protein>
    <submittedName>
        <fullName evidence="10">Transcription mediator subunit Med12</fullName>
    </submittedName>
</protein>
<dbReference type="GO" id="GO:0045944">
    <property type="term" value="P:positive regulation of transcription by RNA polymerase II"/>
    <property type="evidence" value="ECO:0007669"/>
    <property type="project" value="TreeGrafter"/>
</dbReference>
<dbReference type="InterPro" id="IPR051647">
    <property type="entry name" value="Mediator_comp_sub12"/>
</dbReference>
<evidence type="ECO:0000256" key="3">
    <source>
        <dbReference type="ARBA" id="ARBA00022491"/>
    </source>
</evidence>